<proteinExistence type="predicted"/>
<feature type="transmembrane region" description="Helical" evidence="7">
    <location>
        <begin position="440"/>
        <end position="462"/>
    </location>
</feature>
<feature type="transmembrane region" description="Helical" evidence="7">
    <location>
        <begin position="411"/>
        <end position="428"/>
    </location>
</feature>
<dbReference type="InterPro" id="IPR036259">
    <property type="entry name" value="MFS_trans_sf"/>
</dbReference>
<keyword evidence="2" id="KW-0813">Transport</keyword>
<dbReference type="Gene3D" id="1.20.1250.20">
    <property type="entry name" value="MFS general substrate transporter like domains"/>
    <property type="match status" value="2"/>
</dbReference>
<dbReference type="InterPro" id="IPR020846">
    <property type="entry name" value="MFS_dom"/>
</dbReference>
<evidence type="ECO:0000256" key="1">
    <source>
        <dbReference type="ARBA" id="ARBA00004141"/>
    </source>
</evidence>
<feature type="transmembrane region" description="Helical" evidence="7">
    <location>
        <begin position="118"/>
        <end position="138"/>
    </location>
</feature>
<dbReference type="InterPro" id="IPR011701">
    <property type="entry name" value="MFS"/>
</dbReference>
<dbReference type="SUPFAM" id="SSF103473">
    <property type="entry name" value="MFS general substrate transporter"/>
    <property type="match status" value="1"/>
</dbReference>
<dbReference type="PANTHER" id="PTHR43791:SF38">
    <property type="entry name" value="MAJOR FACILITATOR SUPERFAMILY (MFS) PROFILE DOMAIN-CONTAINING PROTEIN"/>
    <property type="match status" value="1"/>
</dbReference>
<accession>A0A9W8XHL5</accession>
<keyword evidence="3 7" id="KW-0812">Transmembrane</keyword>
<feature type="transmembrane region" description="Helical" evidence="7">
    <location>
        <begin position="327"/>
        <end position="344"/>
    </location>
</feature>
<evidence type="ECO:0000313" key="9">
    <source>
        <dbReference type="EMBL" id="KAJ4349847.1"/>
    </source>
</evidence>
<comment type="subcellular location">
    <subcellularLocation>
        <location evidence="1">Membrane</location>
        <topology evidence="1">Multi-pass membrane protein</topology>
    </subcellularLocation>
</comment>
<evidence type="ECO:0000256" key="6">
    <source>
        <dbReference type="SAM" id="MobiDB-lite"/>
    </source>
</evidence>
<keyword evidence="4 7" id="KW-1133">Transmembrane helix</keyword>
<dbReference type="AlphaFoldDB" id="A0A9W8XHL5"/>
<reference evidence="9" key="1">
    <citation type="submission" date="2022-10" db="EMBL/GenBank/DDBJ databases">
        <title>Tapping the CABI collections for fungal endophytes: first genome assemblies for Collariella, Neodidymelliopsis, Ascochyta clinopodiicola, Didymella pomorum, Didymosphaeria variabile, Neocosmospora piperis and Neocucurbitaria cava.</title>
        <authorList>
            <person name="Hill R."/>
        </authorList>
    </citation>
    <scope>NUCLEOTIDE SEQUENCE</scope>
    <source>
        <strain evidence="9">IMI 356815</strain>
    </source>
</reference>
<dbReference type="Pfam" id="PF07690">
    <property type="entry name" value="MFS_1"/>
    <property type="match status" value="1"/>
</dbReference>
<evidence type="ECO:0000313" key="10">
    <source>
        <dbReference type="Proteomes" id="UP001140513"/>
    </source>
</evidence>
<dbReference type="GeneID" id="80911996"/>
<feature type="transmembrane region" description="Helical" evidence="7">
    <location>
        <begin position="288"/>
        <end position="307"/>
    </location>
</feature>
<dbReference type="RefSeq" id="XP_056068777.1">
    <property type="nucleotide sequence ID" value="XM_056217221.1"/>
</dbReference>
<dbReference type="FunFam" id="1.20.1250.20:FF:000057">
    <property type="entry name" value="MFS general substrate transporter"/>
    <property type="match status" value="1"/>
</dbReference>
<name>A0A9W8XHL5_9PLEO</name>
<evidence type="ECO:0000256" key="4">
    <source>
        <dbReference type="ARBA" id="ARBA00022989"/>
    </source>
</evidence>
<feature type="region of interest" description="Disordered" evidence="6">
    <location>
        <begin position="1"/>
        <end position="21"/>
    </location>
</feature>
<feature type="transmembrane region" description="Helical" evidence="7">
    <location>
        <begin position="351"/>
        <end position="372"/>
    </location>
</feature>
<evidence type="ECO:0000256" key="5">
    <source>
        <dbReference type="ARBA" id="ARBA00023136"/>
    </source>
</evidence>
<evidence type="ECO:0000256" key="3">
    <source>
        <dbReference type="ARBA" id="ARBA00022692"/>
    </source>
</evidence>
<feature type="transmembrane region" description="Helical" evidence="7">
    <location>
        <begin position="144"/>
        <end position="166"/>
    </location>
</feature>
<comment type="caution">
    <text evidence="9">The sequence shown here is derived from an EMBL/GenBank/DDBJ whole genome shotgun (WGS) entry which is preliminary data.</text>
</comment>
<feature type="transmembrane region" description="Helical" evidence="7">
    <location>
        <begin position="378"/>
        <end position="399"/>
    </location>
</feature>
<keyword evidence="10" id="KW-1185">Reference proteome</keyword>
<feature type="transmembrane region" description="Helical" evidence="7">
    <location>
        <begin position="211"/>
        <end position="234"/>
    </location>
</feature>
<dbReference type="EMBL" id="JAPEUX010000006">
    <property type="protein sequence ID" value="KAJ4349847.1"/>
    <property type="molecule type" value="Genomic_DNA"/>
</dbReference>
<feature type="domain" description="Major facilitator superfamily (MFS) profile" evidence="8">
    <location>
        <begin position="52"/>
        <end position="470"/>
    </location>
</feature>
<dbReference type="GO" id="GO:0016020">
    <property type="term" value="C:membrane"/>
    <property type="evidence" value="ECO:0007669"/>
    <property type="project" value="UniProtKB-SubCell"/>
</dbReference>
<dbReference type="GO" id="GO:0022857">
    <property type="term" value="F:transmembrane transporter activity"/>
    <property type="evidence" value="ECO:0007669"/>
    <property type="project" value="InterPro"/>
</dbReference>
<sequence length="496" mass="55069">MADEKITSSVEHASDNGDAFRHNDKEANHIVASWREGTDAEKRLVRKLDWRILPCTWVLYTLGYLDRANIGNAKTGGLERDFGLTDSQYSIIVLLFFVSYLIFEVPANMLLTRVRPSVFLPGLGLLWGTFAALMGSVQNWQQLAGMRFLIGFAEAGFAPGCAFFLSSWYRRYELATRYAILYTSVPIAGAVSGLLAGVITDHMDGVSGLAGWRWLFILEGVASICGAIVIFFLMPDYPSNSKRFLSEEEMVLACNRLSVDGIALTQGTGSEQIPHWVAFKMAVSDWRVWAQCLLFTLVTGSQTMQYFIPTLVKMFGWSGPSGQYHTIPAYAAALVYVVGSCYLADKYKAKWPLICILSGFGCILFIVVSVIQNRMAQYVLTIFAFGTIYGCSPLVKTWVSDVIPQPAAKRAVAIALINAIGNASSIYASWLWPNKDAPRYIAGFATTTSWLGVLCVCTYVFSRLFKKWPVERMDHGETMAAEMRARRERDEKAAAA</sequence>
<dbReference type="PANTHER" id="PTHR43791">
    <property type="entry name" value="PERMEASE-RELATED"/>
    <property type="match status" value="1"/>
</dbReference>
<feature type="transmembrane region" description="Helical" evidence="7">
    <location>
        <begin position="89"/>
        <end position="111"/>
    </location>
</feature>
<dbReference type="FunFam" id="1.20.1250.20:FF:000394">
    <property type="entry name" value="MFS general substrate transporter"/>
    <property type="match status" value="1"/>
</dbReference>
<protein>
    <recommendedName>
        <fullName evidence="8">Major facilitator superfamily (MFS) profile domain-containing protein</fullName>
    </recommendedName>
</protein>
<gene>
    <name evidence="9" type="ORF">N0V89_008466</name>
</gene>
<organism evidence="9 10">
    <name type="scientific">Didymosphaeria variabile</name>
    <dbReference type="NCBI Taxonomy" id="1932322"/>
    <lineage>
        <taxon>Eukaryota</taxon>
        <taxon>Fungi</taxon>
        <taxon>Dikarya</taxon>
        <taxon>Ascomycota</taxon>
        <taxon>Pezizomycotina</taxon>
        <taxon>Dothideomycetes</taxon>
        <taxon>Pleosporomycetidae</taxon>
        <taxon>Pleosporales</taxon>
        <taxon>Massarineae</taxon>
        <taxon>Didymosphaeriaceae</taxon>
        <taxon>Didymosphaeria</taxon>
    </lineage>
</organism>
<dbReference type="Proteomes" id="UP001140513">
    <property type="component" value="Unassembled WGS sequence"/>
</dbReference>
<evidence type="ECO:0000256" key="7">
    <source>
        <dbReference type="SAM" id="Phobius"/>
    </source>
</evidence>
<dbReference type="OrthoDB" id="2962993at2759"/>
<dbReference type="PROSITE" id="PS50850">
    <property type="entry name" value="MFS"/>
    <property type="match status" value="1"/>
</dbReference>
<evidence type="ECO:0000259" key="8">
    <source>
        <dbReference type="PROSITE" id="PS50850"/>
    </source>
</evidence>
<evidence type="ECO:0000256" key="2">
    <source>
        <dbReference type="ARBA" id="ARBA00022448"/>
    </source>
</evidence>
<feature type="transmembrane region" description="Helical" evidence="7">
    <location>
        <begin position="178"/>
        <end position="199"/>
    </location>
</feature>
<keyword evidence="5 7" id="KW-0472">Membrane</keyword>